<organism evidence="1 2">
    <name type="scientific">Cyphellophora europaea (strain CBS 101466)</name>
    <name type="common">Phialophora europaea</name>
    <dbReference type="NCBI Taxonomy" id="1220924"/>
    <lineage>
        <taxon>Eukaryota</taxon>
        <taxon>Fungi</taxon>
        <taxon>Dikarya</taxon>
        <taxon>Ascomycota</taxon>
        <taxon>Pezizomycotina</taxon>
        <taxon>Eurotiomycetes</taxon>
        <taxon>Chaetothyriomycetidae</taxon>
        <taxon>Chaetothyriales</taxon>
        <taxon>Cyphellophoraceae</taxon>
        <taxon>Cyphellophora</taxon>
    </lineage>
</organism>
<evidence type="ECO:0008006" key="3">
    <source>
        <dbReference type="Google" id="ProtNLM"/>
    </source>
</evidence>
<evidence type="ECO:0000313" key="1">
    <source>
        <dbReference type="EMBL" id="ETN40529.1"/>
    </source>
</evidence>
<dbReference type="Proteomes" id="UP000030752">
    <property type="component" value="Unassembled WGS sequence"/>
</dbReference>
<dbReference type="GeneID" id="19972145"/>
<protein>
    <recommendedName>
        <fullName evidence="3">NAD(P)-binding protein</fullName>
    </recommendedName>
</protein>
<dbReference type="OrthoDB" id="7289984at2759"/>
<reference evidence="1 2" key="1">
    <citation type="submission" date="2013-03" db="EMBL/GenBank/DDBJ databases">
        <title>The Genome Sequence of Phialophora europaea CBS 101466.</title>
        <authorList>
            <consortium name="The Broad Institute Genomics Platform"/>
            <person name="Cuomo C."/>
            <person name="de Hoog S."/>
            <person name="Gorbushina A."/>
            <person name="Walker B."/>
            <person name="Young S.K."/>
            <person name="Zeng Q."/>
            <person name="Gargeya S."/>
            <person name="Fitzgerald M."/>
            <person name="Haas B."/>
            <person name="Abouelleil A."/>
            <person name="Allen A.W."/>
            <person name="Alvarado L."/>
            <person name="Arachchi H.M."/>
            <person name="Berlin A.M."/>
            <person name="Chapman S.B."/>
            <person name="Gainer-Dewar J."/>
            <person name="Goldberg J."/>
            <person name="Griggs A."/>
            <person name="Gujja S."/>
            <person name="Hansen M."/>
            <person name="Howarth C."/>
            <person name="Imamovic A."/>
            <person name="Ireland A."/>
            <person name="Larimer J."/>
            <person name="McCowan C."/>
            <person name="Murphy C."/>
            <person name="Pearson M."/>
            <person name="Poon T.W."/>
            <person name="Priest M."/>
            <person name="Roberts A."/>
            <person name="Saif S."/>
            <person name="Shea T."/>
            <person name="Sisk P."/>
            <person name="Sykes S."/>
            <person name="Wortman J."/>
            <person name="Nusbaum C."/>
            <person name="Birren B."/>
        </authorList>
    </citation>
    <scope>NUCLEOTIDE SEQUENCE [LARGE SCALE GENOMIC DNA]</scope>
    <source>
        <strain evidence="1 2">CBS 101466</strain>
    </source>
</reference>
<dbReference type="Pfam" id="PF00106">
    <property type="entry name" value="adh_short"/>
    <property type="match status" value="1"/>
</dbReference>
<dbReference type="PANTHER" id="PTHR45458">
    <property type="entry name" value="SHORT-CHAIN DEHYDROGENASE/REDUCTASE SDR"/>
    <property type="match status" value="1"/>
</dbReference>
<dbReference type="InterPro" id="IPR002347">
    <property type="entry name" value="SDR_fam"/>
</dbReference>
<dbReference type="InterPro" id="IPR052184">
    <property type="entry name" value="SDR_enzymes"/>
</dbReference>
<dbReference type="VEuPathDB" id="FungiDB:HMPREF1541_04806"/>
<dbReference type="RefSeq" id="XP_008717372.1">
    <property type="nucleotide sequence ID" value="XM_008719150.1"/>
</dbReference>
<dbReference type="InterPro" id="IPR036291">
    <property type="entry name" value="NAD(P)-bd_dom_sf"/>
</dbReference>
<dbReference type="EMBL" id="KB822720">
    <property type="protein sequence ID" value="ETN40529.1"/>
    <property type="molecule type" value="Genomic_DNA"/>
</dbReference>
<dbReference type="PRINTS" id="PR00081">
    <property type="entry name" value="GDHRDH"/>
</dbReference>
<dbReference type="Gene3D" id="3.40.50.720">
    <property type="entry name" value="NAD(P)-binding Rossmann-like Domain"/>
    <property type="match status" value="1"/>
</dbReference>
<sequence length="265" mass="28933">MPTHVVVGASRGIGYAFLETLSKDPNNKVIGLVRTVEPTQKKVDADGLKNVTILHADLTKYTSLLEAAKKVSSISESVDFLWNNGAYLSELMVTKFLTDFDLSEHDKMVEDMQHSFTTNVVGVINAINAFLPLVKKSSIKKVITISTGMADNDLVSKYGIWESASYSSSKAALNNIICKYDAKFRPEGVLFLSLSPGMVDTGGKIPEDSELPRKFFAYTPNMVAPITPAQSVNYMLKVVDASTAAQDGGQFYSHLGKHQAWLNTA</sequence>
<accession>W2RXY3</accession>
<gene>
    <name evidence="1" type="ORF">HMPREF1541_04806</name>
</gene>
<dbReference type="eggNOG" id="KOG1611">
    <property type="taxonomic scope" value="Eukaryota"/>
</dbReference>
<dbReference type="PANTHER" id="PTHR45458:SF3">
    <property type="entry name" value="CHAIN DEHYDROGENASE (ATSC), PUTATIVE-RELATED"/>
    <property type="match status" value="1"/>
</dbReference>
<dbReference type="AlphaFoldDB" id="W2RXY3"/>
<proteinExistence type="predicted"/>
<dbReference type="HOGENOM" id="CLU_010194_9_2_1"/>
<dbReference type="GO" id="GO:0016616">
    <property type="term" value="F:oxidoreductase activity, acting on the CH-OH group of donors, NAD or NADP as acceptor"/>
    <property type="evidence" value="ECO:0007669"/>
    <property type="project" value="TreeGrafter"/>
</dbReference>
<name>W2RXY3_CYPE1</name>
<dbReference type="InParanoid" id="W2RXY3"/>
<evidence type="ECO:0000313" key="2">
    <source>
        <dbReference type="Proteomes" id="UP000030752"/>
    </source>
</evidence>
<keyword evidence="2" id="KW-1185">Reference proteome</keyword>
<dbReference type="SUPFAM" id="SSF51735">
    <property type="entry name" value="NAD(P)-binding Rossmann-fold domains"/>
    <property type="match status" value="1"/>
</dbReference>